<keyword evidence="2" id="KW-1185">Reference proteome</keyword>
<organism evidence="2 3">
    <name type="scientific">Setaria digitata</name>
    <dbReference type="NCBI Taxonomy" id="48799"/>
    <lineage>
        <taxon>Eukaryota</taxon>
        <taxon>Metazoa</taxon>
        <taxon>Ecdysozoa</taxon>
        <taxon>Nematoda</taxon>
        <taxon>Chromadorea</taxon>
        <taxon>Rhabditida</taxon>
        <taxon>Spirurina</taxon>
        <taxon>Spiruromorpha</taxon>
        <taxon>Filarioidea</taxon>
        <taxon>Setariidae</taxon>
        <taxon>Setaria</taxon>
    </lineage>
</organism>
<name>A0A915PHC8_9BILA</name>
<reference evidence="3" key="1">
    <citation type="submission" date="2022-11" db="UniProtKB">
        <authorList>
            <consortium name="WormBaseParasite"/>
        </authorList>
    </citation>
    <scope>IDENTIFICATION</scope>
</reference>
<protein>
    <submittedName>
        <fullName evidence="3">Uncharacterized protein</fullName>
    </submittedName>
</protein>
<dbReference type="AlphaFoldDB" id="A0A915PHC8"/>
<dbReference type="WBParaSite" id="sdigi.contig171.g5616.t1">
    <property type="protein sequence ID" value="sdigi.contig171.g5616.t1"/>
    <property type="gene ID" value="sdigi.contig171.g5616"/>
</dbReference>
<accession>A0A915PHC8</accession>
<proteinExistence type="predicted"/>
<dbReference type="Proteomes" id="UP000887581">
    <property type="component" value="Unplaced"/>
</dbReference>
<feature type="coiled-coil region" evidence="1">
    <location>
        <begin position="73"/>
        <end position="114"/>
    </location>
</feature>
<evidence type="ECO:0000313" key="3">
    <source>
        <dbReference type="WBParaSite" id="sdigi.contig171.g5616.t1"/>
    </source>
</evidence>
<evidence type="ECO:0000256" key="1">
    <source>
        <dbReference type="SAM" id="Coils"/>
    </source>
</evidence>
<keyword evidence="1" id="KW-0175">Coiled coil</keyword>
<sequence length="137" mass="15778">MDTIDPYSTVRAVLDKFPTDEDAKNLIDRRDILAQRIHIDIIAVVEQLNNLKPYYSGQIDANVAETERLLVTLNALEKDIERRKLCLKEKEIELEDLQQLSEVQRGTIDEQKKQLELVKIAEMKNGENWTKGAVNSD</sequence>
<evidence type="ECO:0000313" key="2">
    <source>
        <dbReference type="Proteomes" id="UP000887581"/>
    </source>
</evidence>